<evidence type="ECO:0000313" key="2">
    <source>
        <dbReference type="Proteomes" id="UP001320706"/>
    </source>
</evidence>
<dbReference type="Proteomes" id="UP001320706">
    <property type="component" value="Unassembled WGS sequence"/>
</dbReference>
<reference evidence="1" key="1">
    <citation type="submission" date="2024-02" db="EMBL/GenBank/DDBJ databases">
        <title>Metagenome Assembled Genome of Zalaria obscura JY119.</title>
        <authorList>
            <person name="Vighnesh L."/>
            <person name="Jagadeeshwari U."/>
            <person name="Venkata Ramana C."/>
            <person name="Sasikala C."/>
        </authorList>
    </citation>
    <scope>NUCLEOTIDE SEQUENCE</scope>
    <source>
        <strain evidence="1">JY119</strain>
    </source>
</reference>
<dbReference type="EMBL" id="JAMKPW020000007">
    <property type="protein sequence ID" value="KAK8216911.1"/>
    <property type="molecule type" value="Genomic_DNA"/>
</dbReference>
<comment type="caution">
    <text evidence="1">The sequence shown here is derived from an EMBL/GenBank/DDBJ whole genome shotgun (WGS) entry which is preliminary data.</text>
</comment>
<gene>
    <name evidence="1" type="ORF">M8818_001874</name>
</gene>
<protein>
    <submittedName>
        <fullName evidence="1">Uncharacterized protein</fullName>
    </submittedName>
</protein>
<name>A0ACC3SJL7_9PEZI</name>
<evidence type="ECO:0000313" key="1">
    <source>
        <dbReference type="EMBL" id="KAK8216911.1"/>
    </source>
</evidence>
<proteinExistence type="predicted"/>
<organism evidence="1 2">
    <name type="scientific">Zalaria obscura</name>
    <dbReference type="NCBI Taxonomy" id="2024903"/>
    <lineage>
        <taxon>Eukaryota</taxon>
        <taxon>Fungi</taxon>
        <taxon>Dikarya</taxon>
        <taxon>Ascomycota</taxon>
        <taxon>Pezizomycotina</taxon>
        <taxon>Dothideomycetes</taxon>
        <taxon>Dothideomycetidae</taxon>
        <taxon>Dothideales</taxon>
        <taxon>Zalariaceae</taxon>
        <taxon>Zalaria</taxon>
    </lineage>
</organism>
<accession>A0ACC3SJL7</accession>
<sequence>MTGAFIPNSSDIPRPNVTIIDISEEERNAGVPTDETVFKALEALHRDGIVALGNAIDIEHEDAVNRQMCADADYLKSKDALWHIQGRDTGNVSLSPPLNKELFFKDIYANPFCLHILKYVMGPSPEVRFIRSNVALKGTARQQVHSDMDFAFPEMPFCYTINTILCDSTEANGATEVWLGTHKNANINEHIAPNEPYIKKELLEARAKIVPPIRALLPKGSIVIRDPRTWHSGIANTTDVPRVMLSEMLFPKWYGNRLALTLPEELESTLEDWSKEGLISFPAHFVKGEVDHLDLSGLEAVTGTAGEEYKSPNNFPFEVTFRNETEDIASSYQDMREETPPSAALDVNVSVREEDALSSLMNVDAGDYAEPPDLQSQPVTHLRSPMDEPAYVIRPASIASFSTSSPVVNSPDSQRNIRCSSLTDHTLLNSMDEARLFRHFGNVVAHWRHLRGSSAFVNSWADCAVSGGLTEACFWVFVGQDIQYSLSDQSPLRLNFQLFNDKLQEAWQTETSPLERTWTRKAIWLLAETIQYCYSDGKKSPKEYESLRKKLESWERTKPDSFSPLFYGGPWIKNPQCQMALLKLIRQTEDEHGWPWTYIIGELTDDWGWGTENQEIYDGTISTK</sequence>
<keyword evidence="2" id="KW-1185">Reference proteome</keyword>